<protein>
    <recommendedName>
        <fullName evidence="1">Phage tail collar domain-containing protein</fullName>
    </recommendedName>
</protein>
<feature type="domain" description="Phage tail collar" evidence="1">
    <location>
        <begin position="201"/>
        <end position="244"/>
    </location>
</feature>
<evidence type="ECO:0000259" key="1">
    <source>
        <dbReference type="Pfam" id="PF07484"/>
    </source>
</evidence>
<dbReference type="Pfam" id="PF07484">
    <property type="entry name" value="Collar"/>
    <property type="match status" value="1"/>
</dbReference>
<accession>A0A814K0B2</accession>
<dbReference type="OrthoDB" id="3493401at2759"/>
<dbReference type="InterPro" id="IPR037053">
    <property type="entry name" value="Phage_tail_collar_dom_sf"/>
</dbReference>
<dbReference type="EMBL" id="CAJNOC010005115">
    <property type="protein sequence ID" value="CAF1042784.1"/>
    <property type="molecule type" value="Genomic_DNA"/>
</dbReference>
<name>A0A814K0B2_9BILA</name>
<keyword evidence="3" id="KW-1185">Reference proteome</keyword>
<dbReference type="SUPFAM" id="SSF88874">
    <property type="entry name" value="Receptor-binding domain of short tail fibre protein gp12"/>
    <property type="match status" value="1"/>
</dbReference>
<evidence type="ECO:0000313" key="2">
    <source>
        <dbReference type="EMBL" id="CAF1042784.1"/>
    </source>
</evidence>
<organism evidence="2 3">
    <name type="scientific">Brachionus calyciflorus</name>
    <dbReference type="NCBI Taxonomy" id="104777"/>
    <lineage>
        <taxon>Eukaryota</taxon>
        <taxon>Metazoa</taxon>
        <taxon>Spiralia</taxon>
        <taxon>Gnathifera</taxon>
        <taxon>Rotifera</taxon>
        <taxon>Eurotatoria</taxon>
        <taxon>Monogononta</taxon>
        <taxon>Pseudotrocha</taxon>
        <taxon>Ploima</taxon>
        <taxon>Brachionidae</taxon>
        <taxon>Brachionus</taxon>
    </lineage>
</organism>
<dbReference type="Gene3D" id="3.90.1340.10">
    <property type="entry name" value="Phage tail collar domain"/>
    <property type="match status" value="1"/>
</dbReference>
<evidence type="ECO:0000313" key="3">
    <source>
        <dbReference type="Proteomes" id="UP000663879"/>
    </source>
</evidence>
<dbReference type="Proteomes" id="UP000663879">
    <property type="component" value="Unassembled WGS sequence"/>
</dbReference>
<proteinExistence type="predicted"/>
<sequence>MSVLRLSKQDLIKYLKEILYSDGDIQLTFSNDNKILITTSAASLSFVNTSLNVTKNELLLEIGNLEQTLSTNLSNLDIDLNKKITDTDTKFQNIVDEIFDYLQLKTSNIDNTSDLNKPISTATQSALDTKQNNLVNQTYIKSLNNQSLLSNGNLVIDKVFVGLTNVDNTSDLNKPISTATQNALNLKQNLLAEIGLSVPIGTILAYGGVNIPATFLLCNGGSYNTTTYPLLLAVLNSANVPDLRFKDYATARPQTEAFGTNASGDHVHNLQKAWNGSSRSEQVYGVTFQANAGNDRSTGPAGNHSHTIVTGGDAETRPRNVCVHFIIKASYE</sequence>
<gene>
    <name evidence="2" type="ORF">OXX778_LOCUS18435</name>
</gene>
<comment type="caution">
    <text evidence="2">The sequence shown here is derived from an EMBL/GenBank/DDBJ whole genome shotgun (WGS) entry which is preliminary data.</text>
</comment>
<reference evidence="2" key="1">
    <citation type="submission" date="2021-02" db="EMBL/GenBank/DDBJ databases">
        <authorList>
            <person name="Nowell W R."/>
        </authorList>
    </citation>
    <scope>NUCLEOTIDE SEQUENCE</scope>
    <source>
        <strain evidence="2">Ploen Becks lab</strain>
    </source>
</reference>
<dbReference type="AlphaFoldDB" id="A0A814K0B2"/>
<dbReference type="InterPro" id="IPR011083">
    <property type="entry name" value="Phage_tail_collar_dom"/>
</dbReference>